<name>A0A4Y3R9W0_STRCI</name>
<keyword evidence="4" id="KW-1185">Reference proteome</keyword>
<feature type="compositionally biased region" description="Low complexity" evidence="2">
    <location>
        <begin position="255"/>
        <end position="273"/>
    </location>
</feature>
<evidence type="ECO:0000256" key="2">
    <source>
        <dbReference type="SAM" id="MobiDB-lite"/>
    </source>
</evidence>
<gene>
    <name evidence="3" type="ORF">SCA03_60480</name>
</gene>
<dbReference type="Gene3D" id="3.40.50.1820">
    <property type="entry name" value="alpha/beta hydrolase"/>
    <property type="match status" value="1"/>
</dbReference>
<dbReference type="InterPro" id="IPR029058">
    <property type="entry name" value="AB_hydrolase_fold"/>
</dbReference>
<dbReference type="AlphaFoldDB" id="A0A4Y3R9W0"/>
<evidence type="ECO:0000313" key="4">
    <source>
        <dbReference type="Proteomes" id="UP000319210"/>
    </source>
</evidence>
<evidence type="ECO:0000256" key="1">
    <source>
        <dbReference type="ARBA" id="ARBA00008645"/>
    </source>
</evidence>
<feature type="region of interest" description="Disordered" evidence="2">
    <location>
        <begin position="220"/>
        <end position="315"/>
    </location>
</feature>
<evidence type="ECO:0008006" key="5">
    <source>
        <dbReference type="Google" id="ProtNLM"/>
    </source>
</evidence>
<proteinExistence type="inferred from homology"/>
<dbReference type="PANTHER" id="PTHR22946">
    <property type="entry name" value="DIENELACTONE HYDROLASE DOMAIN-CONTAINING PROTEIN-RELATED"/>
    <property type="match status" value="1"/>
</dbReference>
<reference evidence="3 4" key="1">
    <citation type="submission" date="2019-06" db="EMBL/GenBank/DDBJ databases">
        <title>Whole genome shotgun sequence of Streptomyces cacaoi subsp. cacaoi NBRC 12748.</title>
        <authorList>
            <person name="Hosoyama A."/>
            <person name="Uohara A."/>
            <person name="Ohji S."/>
            <person name="Ichikawa N."/>
        </authorList>
    </citation>
    <scope>NUCLEOTIDE SEQUENCE [LARGE SCALE GENOMIC DNA]</scope>
    <source>
        <strain evidence="3 4">NBRC 12748</strain>
    </source>
</reference>
<sequence>MRFTSLQRLDDGVVERAFTLGGIPGIVWTPASTSASAPAPLILLGHPTLGLHTMYPRLAARARQATADGFATATIELPGCGDRPRWPAVERARAELRRALRAGEPVTDEIADALVSPLVDRSVPEWRAALDALLALPGIGGPVGYSGGVISLGIRLALAEPRISAAVLFAGSLVPRAVFEEARRVTVPLHVLLQWDDEGNDRQAALDLFDAFGSREKTLHATTGGHTGVPGSRRTPPPGSSSATCVRSPPRPRSGRGSRSGPFVQRAAPATAAGPPPSLQERGETGPVRSPTGVSLGRFRRVRRRSGRPAWRRGR</sequence>
<dbReference type="SUPFAM" id="SSF53474">
    <property type="entry name" value="alpha/beta-Hydrolases"/>
    <property type="match status" value="1"/>
</dbReference>
<protein>
    <recommendedName>
        <fullName evidence="5">Alpha/beta hydrolase</fullName>
    </recommendedName>
</protein>
<comment type="caution">
    <text evidence="3">The sequence shown here is derived from an EMBL/GenBank/DDBJ whole genome shotgun (WGS) entry which is preliminary data.</text>
</comment>
<dbReference type="InterPro" id="IPR050261">
    <property type="entry name" value="FrsA_esterase"/>
</dbReference>
<dbReference type="EMBL" id="BJMM01000053">
    <property type="protein sequence ID" value="GEB53497.1"/>
    <property type="molecule type" value="Genomic_DNA"/>
</dbReference>
<dbReference type="Proteomes" id="UP000319210">
    <property type="component" value="Unassembled WGS sequence"/>
</dbReference>
<feature type="compositionally biased region" description="Basic residues" evidence="2">
    <location>
        <begin position="298"/>
        <end position="315"/>
    </location>
</feature>
<comment type="similarity">
    <text evidence="1">Belongs to the AB hydrolase superfamily.</text>
</comment>
<accession>A0A4Y3R9W0</accession>
<organism evidence="3 4">
    <name type="scientific">Streptomyces cacaoi</name>
    <dbReference type="NCBI Taxonomy" id="1898"/>
    <lineage>
        <taxon>Bacteria</taxon>
        <taxon>Bacillati</taxon>
        <taxon>Actinomycetota</taxon>
        <taxon>Actinomycetes</taxon>
        <taxon>Kitasatosporales</taxon>
        <taxon>Streptomycetaceae</taxon>
        <taxon>Streptomyces</taxon>
    </lineage>
</organism>
<evidence type="ECO:0000313" key="3">
    <source>
        <dbReference type="EMBL" id="GEB53497.1"/>
    </source>
</evidence>